<dbReference type="PATRIC" id="fig|1261658.3.peg.1093"/>
<evidence type="ECO:0000313" key="2">
    <source>
        <dbReference type="Proteomes" id="UP000078358"/>
    </source>
</evidence>
<reference evidence="1 2" key="1">
    <citation type="submission" date="2014-01" db="EMBL/GenBank/DDBJ databases">
        <authorList>
            <person name="Zuccon D."/>
        </authorList>
    </citation>
    <scope>NUCLEOTIDE SEQUENCE [LARGE SCALE GENOMIC DNA]</scope>
    <source>
        <strain evidence="1 2">Y31</strain>
    </source>
</reference>
<proteinExistence type="predicted"/>
<dbReference type="Proteomes" id="UP000078358">
    <property type="component" value="Unassembled WGS sequence"/>
</dbReference>
<sequence length="42" mass="4704">MLPKSCVLSFGLQGFANFYRKMTACFLAHKRKTGVIANARLI</sequence>
<name>A0A179CYA6_BIBTR</name>
<accession>A0A179CYA6</accession>
<dbReference type="EMBL" id="JACI01000002">
    <property type="protein sequence ID" value="OAQ14893.1"/>
    <property type="molecule type" value="Genomic_DNA"/>
</dbReference>
<gene>
    <name evidence="1" type="ORF">F480_05555</name>
</gene>
<dbReference type="AlphaFoldDB" id="A0A179CYA6"/>
<organism evidence="1 2">
    <name type="scientific">Bibersteinia trehalosi Y31</name>
    <dbReference type="NCBI Taxonomy" id="1261658"/>
    <lineage>
        <taxon>Bacteria</taxon>
        <taxon>Pseudomonadati</taxon>
        <taxon>Pseudomonadota</taxon>
        <taxon>Gammaproteobacteria</taxon>
        <taxon>Pasteurellales</taxon>
        <taxon>Pasteurellaceae</taxon>
        <taxon>Bibersteinia</taxon>
    </lineage>
</organism>
<comment type="caution">
    <text evidence="1">The sequence shown here is derived from an EMBL/GenBank/DDBJ whole genome shotgun (WGS) entry which is preliminary data.</text>
</comment>
<evidence type="ECO:0000313" key="1">
    <source>
        <dbReference type="EMBL" id="OAQ14893.1"/>
    </source>
</evidence>
<protein>
    <submittedName>
        <fullName evidence="1">Uncharacterized protein</fullName>
    </submittedName>
</protein>